<evidence type="ECO:0000313" key="2">
    <source>
        <dbReference type="Proteomes" id="UP000037069"/>
    </source>
</evidence>
<keyword evidence="2" id="KW-1185">Reference proteome</keyword>
<dbReference type="EMBL" id="JRES01001667">
    <property type="protein sequence ID" value="KNC21074.1"/>
    <property type="molecule type" value="Genomic_DNA"/>
</dbReference>
<protein>
    <submittedName>
        <fullName evidence="1">Uncharacterized protein</fullName>
    </submittedName>
</protein>
<dbReference type="AlphaFoldDB" id="A0A0L0BPB8"/>
<evidence type="ECO:0000313" key="1">
    <source>
        <dbReference type="EMBL" id="KNC21074.1"/>
    </source>
</evidence>
<comment type="caution">
    <text evidence="1">The sequence shown here is derived from an EMBL/GenBank/DDBJ whole genome shotgun (WGS) entry which is preliminary data.</text>
</comment>
<reference evidence="1 2" key="1">
    <citation type="journal article" date="2015" name="Nat. Commun.">
        <title>Lucilia cuprina genome unlocks parasitic fly biology to underpin future interventions.</title>
        <authorList>
            <person name="Anstead C.A."/>
            <person name="Korhonen P.K."/>
            <person name="Young N.D."/>
            <person name="Hall R.S."/>
            <person name="Jex A.R."/>
            <person name="Murali S.C."/>
            <person name="Hughes D.S."/>
            <person name="Lee S.F."/>
            <person name="Perry T."/>
            <person name="Stroehlein A.J."/>
            <person name="Ansell B.R."/>
            <person name="Breugelmans B."/>
            <person name="Hofmann A."/>
            <person name="Qu J."/>
            <person name="Dugan S."/>
            <person name="Lee S.L."/>
            <person name="Chao H."/>
            <person name="Dinh H."/>
            <person name="Han Y."/>
            <person name="Doddapaneni H.V."/>
            <person name="Worley K.C."/>
            <person name="Muzny D.M."/>
            <person name="Ioannidis P."/>
            <person name="Waterhouse R.M."/>
            <person name="Zdobnov E.M."/>
            <person name="James P.J."/>
            <person name="Bagnall N.H."/>
            <person name="Kotze A.C."/>
            <person name="Gibbs R.A."/>
            <person name="Richards S."/>
            <person name="Batterham P."/>
            <person name="Gasser R.B."/>
        </authorList>
    </citation>
    <scope>NUCLEOTIDE SEQUENCE [LARGE SCALE GENOMIC DNA]</scope>
    <source>
        <strain evidence="1 2">LS</strain>
        <tissue evidence="1">Full body</tissue>
    </source>
</reference>
<accession>A0A0L0BPB8</accession>
<name>A0A0L0BPB8_LUCCU</name>
<sequence>MKHTTGTVCDPINWWYGCGIPSSLLYAVGCSNTTITINISTTSCTLVTCYKRILIHLHFYTYQLKLPITVSYYTTNVVKRIFSSTFCFMEVVAVLNNKLKHNNCHNHQRHCRHHKQQQHCLYLFVLVNVDDTQRIILIRQYHHNPIADIMLRNE</sequence>
<gene>
    <name evidence="1" type="ORF">FF38_11779</name>
</gene>
<organism evidence="1 2">
    <name type="scientific">Lucilia cuprina</name>
    <name type="common">Green bottle fly</name>
    <name type="synonym">Australian sheep blowfly</name>
    <dbReference type="NCBI Taxonomy" id="7375"/>
    <lineage>
        <taxon>Eukaryota</taxon>
        <taxon>Metazoa</taxon>
        <taxon>Ecdysozoa</taxon>
        <taxon>Arthropoda</taxon>
        <taxon>Hexapoda</taxon>
        <taxon>Insecta</taxon>
        <taxon>Pterygota</taxon>
        <taxon>Neoptera</taxon>
        <taxon>Endopterygota</taxon>
        <taxon>Diptera</taxon>
        <taxon>Brachycera</taxon>
        <taxon>Muscomorpha</taxon>
        <taxon>Oestroidea</taxon>
        <taxon>Calliphoridae</taxon>
        <taxon>Luciliinae</taxon>
        <taxon>Lucilia</taxon>
    </lineage>
</organism>
<dbReference type="Proteomes" id="UP000037069">
    <property type="component" value="Unassembled WGS sequence"/>
</dbReference>
<proteinExistence type="predicted"/>